<accession>A0A8E2QCQ3</accession>
<dbReference type="AlphaFoldDB" id="A0A8E2QCQ3"/>
<dbReference type="SMART" id="SM00507">
    <property type="entry name" value="HNHc"/>
    <property type="match status" value="1"/>
</dbReference>
<dbReference type="EMBL" id="POUK01000004">
    <property type="protein sequence ID" value="PNF76398.1"/>
    <property type="molecule type" value="Genomic_DNA"/>
</dbReference>
<dbReference type="CDD" id="cd00085">
    <property type="entry name" value="HNHc"/>
    <property type="match status" value="1"/>
</dbReference>
<gene>
    <name evidence="2" type="ORF">CXK95_13445</name>
</gene>
<dbReference type="Gene3D" id="1.10.30.50">
    <property type="match status" value="1"/>
</dbReference>
<protein>
    <recommendedName>
        <fullName evidence="1">HNH nuclease domain-containing protein</fullName>
    </recommendedName>
</protein>
<evidence type="ECO:0000259" key="1">
    <source>
        <dbReference type="SMART" id="SM00507"/>
    </source>
</evidence>
<reference evidence="2 3" key="1">
    <citation type="submission" date="2018-01" db="EMBL/GenBank/DDBJ databases">
        <title>Denitrification phenotypes of diverse strains of Pseudomonas stutzeri.</title>
        <authorList>
            <person name="Milligan D.A."/>
            <person name="Bergaust L."/>
            <person name="Bakken L.R."/>
            <person name="Frostegard A."/>
        </authorList>
    </citation>
    <scope>NUCLEOTIDE SEQUENCE [LARGE SCALE GENOMIC DNA]</scope>
    <source>
        <strain evidence="2 3">DSM 50238</strain>
    </source>
</reference>
<keyword evidence="3" id="KW-1185">Reference proteome</keyword>
<dbReference type="GO" id="GO:0008270">
    <property type="term" value="F:zinc ion binding"/>
    <property type="evidence" value="ECO:0007669"/>
    <property type="project" value="InterPro"/>
</dbReference>
<evidence type="ECO:0000313" key="2">
    <source>
        <dbReference type="EMBL" id="PNF76398.1"/>
    </source>
</evidence>
<comment type="caution">
    <text evidence="2">The sequence shown here is derived from an EMBL/GenBank/DDBJ whole genome shotgun (WGS) entry which is preliminary data.</text>
</comment>
<dbReference type="Proteomes" id="UP000235881">
    <property type="component" value="Unassembled WGS sequence"/>
</dbReference>
<sequence>MADLRDLQRRAADLERESFNNLFALLVECSQILKDIAPARRRPWLLNVVQELYKSQNGLCSICNGPLSLGDMDVDHKVPFSYGGGNERNNIQLAHSSCNRSKQAQVDPHDLLRYLEDRYMNL</sequence>
<dbReference type="GO" id="GO:0003676">
    <property type="term" value="F:nucleic acid binding"/>
    <property type="evidence" value="ECO:0007669"/>
    <property type="project" value="InterPro"/>
</dbReference>
<dbReference type="RefSeq" id="WP_102828945.1">
    <property type="nucleotide sequence ID" value="NZ_CP065721.1"/>
</dbReference>
<proteinExistence type="predicted"/>
<evidence type="ECO:0000313" key="3">
    <source>
        <dbReference type="Proteomes" id="UP000235881"/>
    </source>
</evidence>
<feature type="domain" description="HNH nuclease" evidence="1">
    <location>
        <begin position="47"/>
        <end position="100"/>
    </location>
</feature>
<dbReference type="InterPro" id="IPR002711">
    <property type="entry name" value="HNH"/>
</dbReference>
<organism evidence="2 3">
    <name type="scientific">Stutzerimonas degradans</name>
    <dbReference type="NCBI Taxonomy" id="2968968"/>
    <lineage>
        <taxon>Bacteria</taxon>
        <taxon>Pseudomonadati</taxon>
        <taxon>Pseudomonadota</taxon>
        <taxon>Gammaproteobacteria</taxon>
        <taxon>Pseudomonadales</taxon>
        <taxon>Pseudomonadaceae</taxon>
        <taxon>Stutzerimonas</taxon>
    </lineage>
</organism>
<dbReference type="InterPro" id="IPR003615">
    <property type="entry name" value="HNH_nuc"/>
</dbReference>
<dbReference type="GO" id="GO:0004519">
    <property type="term" value="F:endonuclease activity"/>
    <property type="evidence" value="ECO:0007669"/>
    <property type="project" value="InterPro"/>
</dbReference>
<dbReference type="Pfam" id="PF01844">
    <property type="entry name" value="HNH"/>
    <property type="match status" value="1"/>
</dbReference>
<name>A0A8E2QCQ3_9GAMM</name>